<protein>
    <submittedName>
        <fullName evidence="2">Competence-damage inducible protein</fullName>
    </submittedName>
</protein>
<dbReference type="SUPFAM" id="SSF142433">
    <property type="entry name" value="CinA-like"/>
    <property type="match status" value="1"/>
</dbReference>
<reference evidence="2" key="1">
    <citation type="submission" date="2022-09" db="EMBL/GenBank/DDBJ databases">
        <title>Actin cytoskeleton and complex cell architecture in an #Asgard archaeon.</title>
        <authorList>
            <person name="Ponce Toledo R.I."/>
            <person name="Schleper C."/>
            <person name="Rodrigues Oliveira T."/>
            <person name="Wollweber F."/>
            <person name="Xu J."/>
            <person name="Rittmann S."/>
            <person name="Klingl A."/>
            <person name="Pilhofer M."/>
        </authorList>
    </citation>
    <scope>NUCLEOTIDE SEQUENCE</scope>
    <source>
        <strain evidence="2">B-35</strain>
    </source>
</reference>
<dbReference type="InterPro" id="IPR036653">
    <property type="entry name" value="CinA-like_C"/>
</dbReference>
<evidence type="ECO:0000259" key="1">
    <source>
        <dbReference type="Pfam" id="PF02464"/>
    </source>
</evidence>
<dbReference type="Pfam" id="PF02464">
    <property type="entry name" value="CinA"/>
    <property type="match status" value="1"/>
</dbReference>
<evidence type="ECO:0000313" key="3">
    <source>
        <dbReference type="Proteomes" id="UP001208689"/>
    </source>
</evidence>
<organism evidence="2 3">
    <name type="scientific">Candidatus Lokiarchaeum ossiferum</name>
    <dbReference type="NCBI Taxonomy" id="2951803"/>
    <lineage>
        <taxon>Archaea</taxon>
        <taxon>Promethearchaeati</taxon>
        <taxon>Promethearchaeota</taxon>
        <taxon>Promethearchaeia</taxon>
        <taxon>Promethearchaeales</taxon>
        <taxon>Promethearchaeaceae</taxon>
        <taxon>Candidatus Lokiarchaeum</taxon>
    </lineage>
</organism>
<sequence length="173" mass="18938">MNVFFDTMADYDADAELMDLANQLLAQLKMKNLTLATAESATGGFISHLLTNIDGSSKAFIGGVIAYSAHLKNFTLKVDYDLINDYGTISPEVTEALLDGLKQIMLSDIGIAITGVAGSYILEGKPRGLMYIGIGTHACNKVKEFRFHGTRMEIKRQCAKATFEFLLAELENM</sequence>
<dbReference type="NCBIfam" id="TIGR00199">
    <property type="entry name" value="PncC_domain"/>
    <property type="match status" value="1"/>
</dbReference>
<proteinExistence type="predicted"/>
<dbReference type="Proteomes" id="UP001208689">
    <property type="component" value="Chromosome"/>
</dbReference>
<feature type="domain" description="CinA C-terminal" evidence="1">
    <location>
        <begin position="19"/>
        <end position="169"/>
    </location>
</feature>
<accession>A0ABY6HQ57</accession>
<dbReference type="Gene3D" id="3.90.950.20">
    <property type="entry name" value="CinA-like"/>
    <property type="match status" value="1"/>
</dbReference>
<dbReference type="EMBL" id="CP104013">
    <property type="protein sequence ID" value="UYP45561.1"/>
    <property type="molecule type" value="Genomic_DNA"/>
</dbReference>
<dbReference type="InterPro" id="IPR008136">
    <property type="entry name" value="CinA_C"/>
</dbReference>
<gene>
    <name evidence="2" type="ORF">NEF87_001846</name>
</gene>
<keyword evidence="3" id="KW-1185">Reference proteome</keyword>
<evidence type="ECO:0000313" key="2">
    <source>
        <dbReference type="EMBL" id="UYP45561.1"/>
    </source>
</evidence>
<name>A0ABY6HQ57_9ARCH</name>